<sequence>MNRRDFHFAWLWATLANWLKPSLPPVFGGEGIEGANAALTYRKMFAWAEGLLSEDVDWLRESATIAIDNPRAVAMVQAASSALEAMREAASIRQCRWENEVLSPDDLDKEPLKPASLLSVIRVTCLSARRHTRMGQGLEALNELFAGLTLAHRVGTGGVLIARILEGGSEGHLFRTLGRLLPRWDHATLDDLSRRLEVLAPPEPASATIGPESRFILGSIRGKLRTTRPRIDDEEWTNIGFGKEETEALKRLTGGDRDKLLAHLETTGPAFAELARRLDLPRPGYRAALDEFAKSEQSTQPIVAALVANASGNIHVVDRMIALRSLIKAALVLLRQGQPAFRKHLDPFGKGPFGLTRRGQVDLIRSALSDESRQEVSLEIGGPI</sequence>
<protein>
    <submittedName>
        <fullName evidence="1">Uncharacterized protein</fullName>
    </submittedName>
</protein>
<dbReference type="AlphaFoldDB" id="A0AAU7C7V8"/>
<accession>A0AAU7C7V8</accession>
<proteinExistence type="predicted"/>
<dbReference type="RefSeq" id="WP_406693534.1">
    <property type="nucleotide sequence ID" value="NZ_CP155447.1"/>
</dbReference>
<reference evidence="1" key="1">
    <citation type="submission" date="2024-05" db="EMBL/GenBank/DDBJ databases">
        <title>Planctomycetes of the genus Singulisphaera possess chitinolytic capabilities.</title>
        <authorList>
            <person name="Ivanova A."/>
        </authorList>
    </citation>
    <scope>NUCLEOTIDE SEQUENCE</scope>
    <source>
        <strain evidence="1">Ch08T</strain>
    </source>
</reference>
<name>A0AAU7C7V8_9BACT</name>
<evidence type="ECO:0000313" key="1">
    <source>
        <dbReference type="EMBL" id="XBH00856.1"/>
    </source>
</evidence>
<dbReference type="EMBL" id="CP155447">
    <property type="protein sequence ID" value="XBH00856.1"/>
    <property type="molecule type" value="Genomic_DNA"/>
</dbReference>
<organism evidence="1">
    <name type="scientific">Singulisphaera sp. Ch08</name>
    <dbReference type="NCBI Taxonomy" id="3120278"/>
    <lineage>
        <taxon>Bacteria</taxon>
        <taxon>Pseudomonadati</taxon>
        <taxon>Planctomycetota</taxon>
        <taxon>Planctomycetia</taxon>
        <taxon>Isosphaerales</taxon>
        <taxon>Isosphaeraceae</taxon>
        <taxon>Singulisphaera</taxon>
    </lineage>
</organism>
<gene>
    <name evidence="1" type="ORF">V5E97_21110</name>
</gene>